<feature type="signal peptide" evidence="1">
    <location>
        <begin position="1"/>
        <end position="44"/>
    </location>
</feature>
<feature type="chain" id="PRO_5026662271" evidence="1">
    <location>
        <begin position="45"/>
        <end position="275"/>
    </location>
</feature>
<dbReference type="AlphaFoldDB" id="A0A6J5D3Z9"/>
<evidence type="ECO:0000256" key="1">
    <source>
        <dbReference type="SAM" id="SignalP"/>
    </source>
</evidence>
<keyword evidence="3" id="KW-1185">Reference proteome</keyword>
<organism evidence="2 3">
    <name type="scientific">Paraburkholderia humisilvae</name>
    <dbReference type="NCBI Taxonomy" id="627669"/>
    <lineage>
        <taxon>Bacteria</taxon>
        <taxon>Pseudomonadati</taxon>
        <taxon>Pseudomonadota</taxon>
        <taxon>Betaproteobacteria</taxon>
        <taxon>Burkholderiales</taxon>
        <taxon>Burkholderiaceae</taxon>
        <taxon>Paraburkholderia</taxon>
    </lineage>
</organism>
<dbReference type="EMBL" id="CADIKH010000003">
    <property type="protein sequence ID" value="CAB3748918.1"/>
    <property type="molecule type" value="Genomic_DNA"/>
</dbReference>
<name>A0A6J5D3Z9_9BURK</name>
<evidence type="ECO:0000313" key="3">
    <source>
        <dbReference type="Proteomes" id="UP000494363"/>
    </source>
</evidence>
<dbReference type="Proteomes" id="UP000494363">
    <property type="component" value="Unassembled WGS sequence"/>
</dbReference>
<gene>
    <name evidence="2" type="ORF">LMG29542_00799</name>
</gene>
<accession>A0A6J5D3Z9</accession>
<evidence type="ECO:0000313" key="2">
    <source>
        <dbReference type="EMBL" id="CAB3748918.1"/>
    </source>
</evidence>
<reference evidence="2 3" key="1">
    <citation type="submission" date="2020-04" db="EMBL/GenBank/DDBJ databases">
        <authorList>
            <person name="De Canck E."/>
        </authorList>
    </citation>
    <scope>NUCLEOTIDE SEQUENCE [LARGE SCALE GENOMIC DNA]</scope>
    <source>
        <strain evidence="2 3">LMG 29542</strain>
    </source>
</reference>
<proteinExistence type="predicted"/>
<protein>
    <submittedName>
        <fullName evidence="2">Uncharacterized protein</fullName>
    </submittedName>
</protein>
<sequence>MMNRLATLAPRGALSRPMCPMRRKTWCLAGSLFAALAVWPAAYAAAPAASAASPASDASSDIAPAERLLFLTPHLQGVAAQTELDYSMILSHPPEKVSDTIRVLVQSPNNSAADASVSDRNGKVAVPSGGLPCNPVIVYFLEHDIAEMEQLTGGQRRYFQKRVRLALAANPPITPVTSNANGKTVKARKIEIQPYLNDPNAQRFPDYIAKRYTFVFADDVPGGVSLIRTEVPGENNDFAHPRLTETLAFQAAVRKLPPAQGKPAPALPNAPRASR</sequence>
<keyword evidence="1" id="KW-0732">Signal</keyword>